<accession>A0A0K0D8W9</accession>
<reference evidence="1" key="1">
    <citation type="submission" date="2012-09" db="EMBL/GenBank/DDBJ databases">
        <authorList>
            <person name="Martin A.A."/>
        </authorList>
    </citation>
    <scope>NUCLEOTIDE SEQUENCE</scope>
</reference>
<reference evidence="2" key="2">
    <citation type="submission" date="2017-02" db="UniProtKB">
        <authorList>
            <consortium name="WormBaseParasite"/>
        </authorList>
    </citation>
    <scope>IDENTIFICATION</scope>
</reference>
<proteinExistence type="predicted"/>
<evidence type="ECO:0000313" key="2">
    <source>
        <dbReference type="WBParaSite" id="ACAC_0000651401-mRNA-1"/>
    </source>
</evidence>
<evidence type="ECO:0000313" key="1">
    <source>
        <dbReference type="Proteomes" id="UP000035642"/>
    </source>
</evidence>
<keyword evidence="1" id="KW-1185">Reference proteome</keyword>
<organism evidence="1 2">
    <name type="scientific">Angiostrongylus cantonensis</name>
    <name type="common">Rat lungworm</name>
    <dbReference type="NCBI Taxonomy" id="6313"/>
    <lineage>
        <taxon>Eukaryota</taxon>
        <taxon>Metazoa</taxon>
        <taxon>Ecdysozoa</taxon>
        <taxon>Nematoda</taxon>
        <taxon>Chromadorea</taxon>
        <taxon>Rhabditida</taxon>
        <taxon>Rhabditina</taxon>
        <taxon>Rhabditomorpha</taxon>
        <taxon>Strongyloidea</taxon>
        <taxon>Metastrongylidae</taxon>
        <taxon>Angiostrongylus</taxon>
    </lineage>
</organism>
<sequence length="78" mass="9056">MPKVHIGFFKHGRKFVMAFQAQYVKNVMFNKAKPRHMDYLTAYALELGIMFDAQNLIAETGGGYMSLWKLLRIIMITI</sequence>
<protein>
    <submittedName>
        <fullName evidence="2">Uncharacterized protein</fullName>
    </submittedName>
</protein>
<dbReference type="AlphaFoldDB" id="A0A0K0D8W9"/>
<name>A0A0K0D8W9_ANGCA</name>
<dbReference type="Proteomes" id="UP000035642">
    <property type="component" value="Unassembled WGS sequence"/>
</dbReference>
<dbReference type="WBParaSite" id="ACAC_0000651401-mRNA-1">
    <property type="protein sequence ID" value="ACAC_0000651401-mRNA-1"/>
    <property type="gene ID" value="ACAC_0000651401"/>
</dbReference>